<evidence type="ECO:0000256" key="8">
    <source>
        <dbReference type="ARBA" id="ARBA00022692"/>
    </source>
</evidence>
<evidence type="ECO:0000256" key="6">
    <source>
        <dbReference type="ARBA" id="ARBA00022475"/>
    </source>
</evidence>
<evidence type="ECO:0000256" key="5">
    <source>
        <dbReference type="ARBA" id="ARBA00022448"/>
    </source>
</evidence>
<dbReference type="NCBIfam" id="TIGR03141">
    <property type="entry name" value="cytochro_ccmD"/>
    <property type="match status" value="1"/>
</dbReference>
<comment type="function">
    <text evidence="1 12">Required for the export of heme to the periplasm for the biogenesis of c-type cytochromes.</text>
</comment>
<evidence type="ECO:0000256" key="11">
    <source>
        <dbReference type="ARBA" id="ARBA00023136"/>
    </source>
</evidence>
<evidence type="ECO:0000256" key="7">
    <source>
        <dbReference type="ARBA" id="ARBA00022519"/>
    </source>
</evidence>
<reference evidence="14" key="1">
    <citation type="journal article" date="2019" name="Int. J. Syst. Evol. Microbiol.">
        <title>The Global Catalogue of Microorganisms (GCM) 10K type strain sequencing project: providing services to taxonomists for standard genome sequencing and annotation.</title>
        <authorList>
            <consortium name="The Broad Institute Genomics Platform"/>
            <consortium name="The Broad Institute Genome Sequencing Center for Infectious Disease"/>
            <person name="Wu L."/>
            <person name="Ma J."/>
        </authorList>
    </citation>
    <scope>NUCLEOTIDE SEQUENCE [LARGE SCALE GENOMIC DNA]</scope>
    <source>
        <strain evidence="14">JCM 17805</strain>
    </source>
</reference>
<keyword evidence="14" id="KW-1185">Reference proteome</keyword>
<name>A0ABP8V7T0_9GAMM</name>
<dbReference type="InterPro" id="IPR007078">
    <property type="entry name" value="Haem_export_protD_CcmD"/>
</dbReference>
<comment type="subcellular location">
    <subcellularLocation>
        <location evidence="2 12">Cell inner membrane</location>
        <topology evidence="2 12">Single-pass membrane protein</topology>
    </subcellularLocation>
</comment>
<evidence type="ECO:0000256" key="2">
    <source>
        <dbReference type="ARBA" id="ARBA00004377"/>
    </source>
</evidence>
<evidence type="ECO:0000256" key="3">
    <source>
        <dbReference type="ARBA" id="ARBA00008741"/>
    </source>
</evidence>
<gene>
    <name evidence="13" type="ORF">GCM10023116_45920</name>
</gene>
<dbReference type="InterPro" id="IPR052075">
    <property type="entry name" value="Heme_exporter_D"/>
</dbReference>
<keyword evidence="10 12" id="KW-1133">Transmembrane helix</keyword>
<evidence type="ECO:0000313" key="13">
    <source>
        <dbReference type="EMBL" id="GAA4652308.1"/>
    </source>
</evidence>
<keyword evidence="9 12" id="KW-0201">Cytochrome c-type biogenesis</keyword>
<dbReference type="Pfam" id="PF04995">
    <property type="entry name" value="CcmD"/>
    <property type="match status" value="1"/>
</dbReference>
<proteinExistence type="inferred from homology"/>
<sequence length="58" mass="6847">MYFETFDSLVQMGGHGPYVWTCYLIALLVVGYNLVSPLRARKRAMDAIRRRIRREERA</sequence>
<keyword evidence="8 12" id="KW-0812">Transmembrane</keyword>
<dbReference type="Proteomes" id="UP001500604">
    <property type="component" value="Unassembled WGS sequence"/>
</dbReference>
<keyword evidence="6 12" id="KW-1003">Cell membrane</keyword>
<keyword evidence="11 12" id="KW-0472">Membrane</keyword>
<dbReference type="PANTHER" id="PTHR37531">
    <property type="entry name" value="HEME EXPORTER PROTEIN D"/>
    <property type="match status" value="1"/>
</dbReference>
<feature type="transmembrane region" description="Helical" evidence="12">
    <location>
        <begin position="18"/>
        <end position="35"/>
    </location>
</feature>
<evidence type="ECO:0000256" key="4">
    <source>
        <dbReference type="ARBA" id="ARBA00016461"/>
    </source>
</evidence>
<evidence type="ECO:0000256" key="1">
    <source>
        <dbReference type="ARBA" id="ARBA00002442"/>
    </source>
</evidence>
<protein>
    <recommendedName>
        <fullName evidence="4 12">Heme exporter protein D</fullName>
    </recommendedName>
</protein>
<evidence type="ECO:0000256" key="12">
    <source>
        <dbReference type="RuleBase" id="RU363101"/>
    </source>
</evidence>
<organism evidence="13 14">
    <name type="scientific">Kistimonas scapharcae</name>
    <dbReference type="NCBI Taxonomy" id="1036133"/>
    <lineage>
        <taxon>Bacteria</taxon>
        <taxon>Pseudomonadati</taxon>
        <taxon>Pseudomonadota</taxon>
        <taxon>Gammaproteobacteria</taxon>
        <taxon>Oceanospirillales</taxon>
        <taxon>Endozoicomonadaceae</taxon>
        <taxon>Kistimonas</taxon>
    </lineage>
</organism>
<accession>A0ABP8V7T0</accession>
<comment type="similarity">
    <text evidence="3 12">Belongs to the CcmD/CycX/HelD family.</text>
</comment>
<comment type="caution">
    <text evidence="13">The sequence shown here is derived from an EMBL/GenBank/DDBJ whole genome shotgun (WGS) entry which is preliminary data.</text>
</comment>
<keyword evidence="5 12" id="KW-0813">Transport</keyword>
<dbReference type="EMBL" id="BAABFL010000473">
    <property type="protein sequence ID" value="GAA4652308.1"/>
    <property type="molecule type" value="Genomic_DNA"/>
</dbReference>
<dbReference type="PANTHER" id="PTHR37531:SF1">
    <property type="entry name" value="HEME EXPORTER PROTEIN D"/>
    <property type="match status" value="1"/>
</dbReference>
<evidence type="ECO:0000313" key="14">
    <source>
        <dbReference type="Proteomes" id="UP001500604"/>
    </source>
</evidence>
<evidence type="ECO:0000256" key="10">
    <source>
        <dbReference type="ARBA" id="ARBA00022989"/>
    </source>
</evidence>
<keyword evidence="7 12" id="KW-0997">Cell inner membrane</keyword>
<dbReference type="RefSeq" id="WP_211824212.1">
    <property type="nucleotide sequence ID" value="NZ_BAABFL010000473.1"/>
</dbReference>
<evidence type="ECO:0000256" key="9">
    <source>
        <dbReference type="ARBA" id="ARBA00022748"/>
    </source>
</evidence>